<evidence type="ECO:0000256" key="10">
    <source>
        <dbReference type="ARBA" id="ARBA00047393"/>
    </source>
</evidence>
<keyword evidence="4" id="KW-0479">Metal-binding</keyword>
<organism evidence="15 16">
    <name type="scientific">Danionella cerebrum</name>
    <dbReference type="NCBI Taxonomy" id="2873325"/>
    <lineage>
        <taxon>Eukaryota</taxon>
        <taxon>Metazoa</taxon>
        <taxon>Chordata</taxon>
        <taxon>Craniata</taxon>
        <taxon>Vertebrata</taxon>
        <taxon>Euteleostomi</taxon>
        <taxon>Actinopterygii</taxon>
        <taxon>Neopterygii</taxon>
        <taxon>Teleostei</taxon>
        <taxon>Ostariophysi</taxon>
        <taxon>Cypriniformes</taxon>
        <taxon>Danionidae</taxon>
        <taxon>Danioninae</taxon>
        <taxon>Danionella</taxon>
    </lineage>
</organism>
<dbReference type="GO" id="GO:0020037">
    <property type="term" value="F:heme binding"/>
    <property type="evidence" value="ECO:0007669"/>
    <property type="project" value="InterPro"/>
</dbReference>
<dbReference type="EC" id="1.15.1.1" evidence="2"/>
<dbReference type="GO" id="GO:0005344">
    <property type="term" value="F:oxygen carrier activity"/>
    <property type="evidence" value="ECO:0007669"/>
    <property type="project" value="UniProtKB-KW"/>
</dbReference>
<dbReference type="InterPro" id="IPR000971">
    <property type="entry name" value="Globin"/>
</dbReference>
<dbReference type="OrthoDB" id="8957883at2759"/>
<proteinExistence type="inferred from homology"/>
<dbReference type="PRINTS" id="PR01906">
    <property type="entry name" value="FISHGLOBIN"/>
</dbReference>
<dbReference type="Pfam" id="PF00042">
    <property type="entry name" value="Globin"/>
    <property type="match status" value="1"/>
</dbReference>
<sequence>MGKRFFSSCPTAKAYFSQFRDLPVPEMKSSVQLKKHAQRVMNALNMLVENLRDGEKLKSVFQQVGKSHAVRHNVDPVYFKILAGVILEVLPEAFPQSFAAASTQRAWSKLMDVLHWQMHRVYAEVGWEPHKPPEH</sequence>
<dbReference type="AlphaFoldDB" id="A0A553R0K9"/>
<evidence type="ECO:0000256" key="11">
    <source>
        <dbReference type="ARBA" id="ARBA00048118"/>
    </source>
</evidence>
<dbReference type="InterPro" id="IPR013314">
    <property type="entry name" value="Globin_lamprey/hagfish"/>
</dbReference>
<dbReference type="InterPro" id="IPR009050">
    <property type="entry name" value="Globin-like_sf"/>
</dbReference>
<keyword evidence="3 13" id="KW-0349">Heme</keyword>
<dbReference type="GO" id="GO:0004784">
    <property type="term" value="F:superoxide dismutase activity"/>
    <property type="evidence" value="ECO:0007669"/>
    <property type="project" value="UniProtKB-EC"/>
</dbReference>
<evidence type="ECO:0000256" key="3">
    <source>
        <dbReference type="ARBA" id="ARBA00022617"/>
    </source>
</evidence>
<feature type="domain" description="Globin" evidence="14">
    <location>
        <begin position="1"/>
        <end position="123"/>
    </location>
</feature>
<protein>
    <recommendedName>
        <fullName evidence="2">superoxide dismutase</fullName>
        <ecNumber evidence="2">1.15.1.1</ecNumber>
    </recommendedName>
    <alternativeName>
        <fullName evidence="7">Nitrite reductase CYGB</fullName>
    </alternativeName>
    <alternativeName>
        <fullName evidence="9">Pseudoperoxidase CYGB</fullName>
    </alternativeName>
    <alternativeName>
        <fullName evidence="8">Superoxide dismutase CYGB</fullName>
    </alternativeName>
</protein>
<reference evidence="15" key="2">
    <citation type="submission" date="2019-04" db="EMBL/GenBank/DDBJ databases">
        <authorList>
            <person name="Kadobianskyi M."/>
            <person name="Schulze L."/>
            <person name="Schuelke M."/>
            <person name="Judkewitz B."/>
        </authorList>
    </citation>
    <scope>NUCLEOTIDE SEQUENCE</scope>
    <source>
        <strain evidence="15">Bolton</strain>
        <tissue evidence="15">Whole-body</tissue>
    </source>
</reference>
<evidence type="ECO:0000313" key="15">
    <source>
        <dbReference type="EMBL" id="TRY95716.1"/>
    </source>
</evidence>
<keyword evidence="5" id="KW-0408">Iron</keyword>
<keyword evidence="13" id="KW-0813">Transport</keyword>
<evidence type="ECO:0000256" key="5">
    <source>
        <dbReference type="ARBA" id="ARBA00023004"/>
    </source>
</evidence>
<comment type="catalytic activity">
    <reaction evidence="12">
        <text>H2O2 + AH2 = A + 2 H2O</text>
        <dbReference type="Rhea" id="RHEA:30275"/>
        <dbReference type="ChEBI" id="CHEBI:13193"/>
        <dbReference type="ChEBI" id="CHEBI:15377"/>
        <dbReference type="ChEBI" id="CHEBI:16240"/>
        <dbReference type="ChEBI" id="CHEBI:17499"/>
    </reaction>
    <physiologicalReaction direction="left-to-right" evidence="12">
        <dbReference type="Rhea" id="RHEA:30276"/>
    </physiologicalReaction>
</comment>
<evidence type="ECO:0000256" key="7">
    <source>
        <dbReference type="ARBA" id="ARBA00044551"/>
    </source>
</evidence>
<name>A0A553R0K9_9TELE</name>
<evidence type="ECO:0000256" key="8">
    <source>
        <dbReference type="ARBA" id="ARBA00044562"/>
    </source>
</evidence>
<keyword evidence="16" id="KW-1185">Reference proteome</keyword>
<evidence type="ECO:0000313" key="16">
    <source>
        <dbReference type="Proteomes" id="UP000316079"/>
    </source>
</evidence>
<keyword evidence="13" id="KW-0561">Oxygen transport</keyword>
<dbReference type="EMBL" id="SRMA01025351">
    <property type="protein sequence ID" value="TRY95718.1"/>
    <property type="molecule type" value="Genomic_DNA"/>
</dbReference>
<comment type="catalytic activity">
    <reaction evidence="10">
        <text>2 superoxide + 2 H(+) = H2O2 + O2</text>
        <dbReference type="Rhea" id="RHEA:20696"/>
        <dbReference type="ChEBI" id="CHEBI:15378"/>
        <dbReference type="ChEBI" id="CHEBI:15379"/>
        <dbReference type="ChEBI" id="CHEBI:16240"/>
        <dbReference type="ChEBI" id="CHEBI:18421"/>
        <dbReference type="EC" id="1.15.1.1"/>
    </reaction>
    <physiologicalReaction direction="left-to-right" evidence="10">
        <dbReference type="Rhea" id="RHEA:20697"/>
    </physiologicalReaction>
</comment>
<reference evidence="15 16" key="1">
    <citation type="journal article" date="2019" name="Sci. Data">
        <title>Hybrid genome assembly and annotation of Danionella translucida.</title>
        <authorList>
            <person name="Kadobianskyi M."/>
            <person name="Schulze L."/>
            <person name="Schuelke M."/>
            <person name="Judkewitz B."/>
        </authorList>
    </citation>
    <scope>NUCLEOTIDE SEQUENCE [LARGE SCALE GENOMIC DNA]</scope>
    <source>
        <strain evidence="15 16">Bolton</strain>
    </source>
</reference>
<dbReference type="PANTHER" id="PTHR46783:SF1">
    <property type="entry name" value="CYTOGLOBIN-1-RELATED"/>
    <property type="match status" value="1"/>
</dbReference>
<evidence type="ECO:0000256" key="13">
    <source>
        <dbReference type="RuleBase" id="RU000356"/>
    </source>
</evidence>
<evidence type="ECO:0000256" key="12">
    <source>
        <dbReference type="ARBA" id="ARBA00049899"/>
    </source>
</evidence>
<dbReference type="Gene3D" id="1.10.490.10">
    <property type="entry name" value="Globins"/>
    <property type="match status" value="1"/>
</dbReference>
<evidence type="ECO:0000256" key="1">
    <source>
        <dbReference type="ARBA" id="ARBA00008705"/>
    </source>
</evidence>
<comment type="caution">
    <text evidence="15">The sequence shown here is derived from an EMBL/GenBank/DDBJ whole genome shotgun (WGS) entry which is preliminary data.</text>
</comment>
<evidence type="ECO:0000256" key="2">
    <source>
        <dbReference type="ARBA" id="ARBA00012682"/>
    </source>
</evidence>
<evidence type="ECO:0000259" key="14">
    <source>
        <dbReference type="PROSITE" id="PS01033"/>
    </source>
</evidence>
<evidence type="ECO:0000256" key="9">
    <source>
        <dbReference type="ARBA" id="ARBA00044569"/>
    </source>
</evidence>
<dbReference type="PROSITE" id="PS01033">
    <property type="entry name" value="GLOBIN"/>
    <property type="match status" value="1"/>
</dbReference>
<dbReference type="PANTHER" id="PTHR46783">
    <property type="entry name" value="CYTOGLOBIN"/>
    <property type="match status" value="1"/>
</dbReference>
<dbReference type="InterPro" id="IPR012292">
    <property type="entry name" value="Globin/Proto"/>
</dbReference>
<comment type="catalytic activity">
    <reaction evidence="6">
        <text>Fe(II)-heme b-[protein] + nitric oxide + O2 = Fe(III)-heme b-[protein] + nitrate</text>
        <dbReference type="Rhea" id="RHEA:78091"/>
        <dbReference type="Rhea" id="RHEA-COMP:18975"/>
        <dbReference type="Rhea" id="RHEA-COMP:18976"/>
        <dbReference type="ChEBI" id="CHEBI:15379"/>
        <dbReference type="ChEBI" id="CHEBI:16480"/>
        <dbReference type="ChEBI" id="CHEBI:17632"/>
        <dbReference type="ChEBI" id="CHEBI:55376"/>
        <dbReference type="ChEBI" id="CHEBI:60344"/>
    </reaction>
    <physiologicalReaction direction="left-to-right" evidence="6">
        <dbReference type="Rhea" id="RHEA:78092"/>
    </physiologicalReaction>
</comment>
<gene>
    <name evidence="15" type="ORF">DNTS_022119</name>
</gene>
<dbReference type="SUPFAM" id="SSF46458">
    <property type="entry name" value="Globin-like"/>
    <property type="match status" value="1"/>
</dbReference>
<dbReference type="GO" id="GO:0005506">
    <property type="term" value="F:iron ion binding"/>
    <property type="evidence" value="ECO:0007669"/>
    <property type="project" value="InterPro"/>
</dbReference>
<dbReference type="EMBL" id="SRMA01025351">
    <property type="protein sequence ID" value="TRY95716.1"/>
    <property type="molecule type" value="Genomic_DNA"/>
</dbReference>
<evidence type="ECO:0000256" key="4">
    <source>
        <dbReference type="ARBA" id="ARBA00022723"/>
    </source>
</evidence>
<dbReference type="GO" id="GO:0019825">
    <property type="term" value="F:oxygen binding"/>
    <property type="evidence" value="ECO:0007669"/>
    <property type="project" value="InterPro"/>
</dbReference>
<accession>A0A553R0K9</accession>
<comment type="similarity">
    <text evidence="1 13">Belongs to the globin family.</text>
</comment>
<dbReference type="Proteomes" id="UP000316079">
    <property type="component" value="Unassembled WGS sequence"/>
</dbReference>
<comment type="catalytic activity">
    <reaction evidence="11">
        <text>Fe(III)-heme b-[protein] + nitric oxide + H2O = Fe(II)-heme b-[protein] + nitrite + 2 H(+)</text>
        <dbReference type="Rhea" id="RHEA:77711"/>
        <dbReference type="Rhea" id="RHEA-COMP:18975"/>
        <dbReference type="Rhea" id="RHEA-COMP:18976"/>
        <dbReference type="ChEBI" id="CHEBI:15377"/>
        <dbReference type="ChEBI" id="CHEBI:15378"/>
        <dbReference type="ChEBI" id="CHEBI:16301"/>
        <dbReference type="ChEBI" id="CHEBI:16480"/>
        <dbReference type="ChEBI" id="CHEBI:55376"/>
        <dbReference type="ChEBI" id="CHEBI:60344"/>
    </reaction>
    <physiologicalReaction direction="right-to-left" evidence="11">
        <dbReference type="Rhea" id="RHEA:77713"/>
    </physiologicalReaction>
</comment>
<evidence type="ECO:0000256" key="6">
    <source>
        <dbReference type="ARBA" id="ARBA00044448"/>
    </source>
</evidence>